<dbReference type="HAMAP" id="MF_02100">
    <property type="entry name" value="Methyltr_YrrT"/>
    <property type="match status" value="1"/>
</dbReference>
<keyword evidence="1 4" id="KW-0489">Methyltransferase</keyword>
<gene>
    <name evidence="5" type="ORF">ACFSJF_00645</name>
</gene>
<name>A0ABW4VUI5_9BACI</name>
<dbReference type="SUPFAM" id="SSF53335">
    <property type="entry name" value="S-adenosyl-L-methionine-dependent methyltransferases"/>
    <property type="match status" value="1"/>
</dbReference>
<evidence type="ECO:0000256" key="1">
    <source>
        <dbReference type="ARBA" id="ARBA00022603"/>
    </source>
</evidence>
<comment type="similarity">
    <text evidence="4">Belongs to the methyltransferase superfamily. YrrT family.</text>
</comment>
<feature type="binding site" evidence="4">
    <location>
        <position position="53"/>
    </location>
    <ligand>
        <name>S-adenosyl-L-methionine</name>
        <dbReference type="ChEBI" id="CHEBI:59789"/>
    </ligand>
</feature>
<dbReference type="InterPro" id="IPR029063">
    <property type="entry name" value="SAM-dependent_MTases_sf"/>
</dbReference>
<comment type="caution">
    <text evidence="5">The sequence shown here is derived from an EMBL/GenBank/DDBJ whole genome shotgun (WGS) entry which is preliminary data.</text>
</comment>
<keyword evidence="6" id="KW-1185">Reference proteome</keyword>
<feature type="binding site" evidence="4">
    <location>
        <position position="96"/>
    </location>
    <ligand>
        <name>S-adenosyl-L-methionine</name>
        <dbReference type="ChEBI" id="CHEBI:59789"/>
    </ligand>
</feature>
<accession>A0ABW4VUI5</accession>
<dbReference type="GO" id="GO:0032259">
    <property type="term" value="P:methylation"/>
    <property type="evidence" value="ECO:0007669"/>
    <property type="project" value="UniProtKB-KW"/>
</dbReference>
<evidence type="ECO:0000256" key="3">
    <source>
        <dbReference type="ARBA" id="ARBA00022691"/>
    </source>
</evidence>
<keyword evidence="2 4" id="KW-0808">Transferase</keyword>
<comment type="function">
    <text evidence="4">Could be a S-adenosyl-L-methionine-dependent methyltransferase.</text>
</comment>
<dbReference type="EC" id="2.1.1.-" evidence="4"/>
<proteinExistence type="inferred from homology"/>
<dbReference type="GO" id="GO:0008168">
    <property type="term" value="F:methyltransferase activity"/>
    <property type="evidence" value="ECO:0007669"/>
    <property type="project" value="UniProtKB-KW"/>
</dbReference>
<evidence type="ECO:0000256" key="2">
    <source>
        <dbReference type="ARBA" id="ARBA00022679"/>
    </source>
</evidence>
<organism evidence="5 6">
    <name type="scientific">Ornithinibacillus salinisoli</name>
    <dbReference type="NCBI Taxonomy" id="1848459"/>
    <lineage>
        <taxon>Bacteria</taxon>
        <taxon>Bacillati</taxon>
        <taxon>Bacillota</taxon>
        <taxon>Bacilli</taxon>
        <taxon>Bacillales</taxon>
        <taxon>Bacillaceae</taxon>
        <taxon>Ornithinibacillus</taxon>
    </lineage>
</organism>
<sequence length="212" mass="24363">MGREFIDIFEDWAKEYDNSVTGQDPQYEAVFANYDIILDEVTNASCGNVLEFGVGTGNLTEKLLQAGYQVYGIEPSQAMREIVNEKLPNLLVEDGDFLSFRKPKFQTDTIVSTYAFHHLTDIEKEVAVAQFAEILPINGKVVFADTMFESEQVRDKIIMDATENGFSDLVEDLNREYYPVTDYIKKIFEKNNFNISFKQMNDFVWLIIANKE</sequence>
<dbReference type="Proteomes" id="UP001597383">
    <property type="component" value="Unassembled WGS sequence"/>
</dbReference>
<dbReference type="InterPro" id="IPR023553">
    <property type="entry name" value="Uncharacterised_MeTfrase_YrrT"/>
</dbReference>
<evidence type="ECO:0000313" key="5">
    <source>
        <dbReference type="EMBL" id="MFD2042818.1"/>
    </source>
</evidence>
<dbReference type="EMBL" id="JBHUHQ010000002">
    <property type="protein sequence ID" value="MFD2042818.1"/>
    <property type="molecule type" value="Genomic_DNA"/>
</dbReference>
<dbReference type="RefSeq" id="WP_377554461.1">
    <property type="nucleotide sequence ID" value="NZ_JBHUHQ010000002.1"/>
</dbReference>
<dbReference type="PANTHER" id="PTHR43861">
    <property type="entry name" value="TRANS-ACONITATE 2-METHYLTRANSFERASE-RELATED"/>
    <property type="match status" value="1"/>
</dbReference>
<evidence type="ECO:0000256" key="4">
    <source>
        <dbReference type="HAMAP-Rule" id="MF_02100"/>
    </source>
</evidence>
<reference evidence="6" key="1">
    <citation type="journal article" date="2019" name="Int. J. Syst. Evol. Microbiol.">
        <title>The Global Catalogue of Microorganisms (GCM) 10K type strain sequencing project: providing services to taxonomists for standard genome sequencing and annotation.</title>
        <authorList>
            <consortium name="The Broad Institute Genomics Platform"/>
            <consortium name="The Broad Institute Genome Sequencing Center for Infectious Disease"/>
            <person name="Wu L."/>
            <person name="Ma J."/>
        </authorList>
    </citation>
    <scope>NUCLEOTIDE SEQUENCE [LARGE SCALE GENOMIC DNA]</scope>
    <source>
        <strain evidence="6">R28</strain>
    </source>
</reference>
<dbReference type="Gene3D" id="3.40.50.150">
    <property type="entry name" value="Vaccinia Virus protein VP39"/>
    <property type="match status" value="1"/>
</dbReference>
<feature type="binding site" evidence="4">
    <location>
        <position position="74"/>
    </location>
    <ligand>
        <name>S-adenosyl-L-methionine</name>
        <dbReference type="ChEBI" id="CHEBI:59789"/>
    </ligand>
</feature>
<evidence type="ECO:0000313" key="6">
    <source>
        <dbReference type="Proteomes" id="UP001597383"/>
    </source>
</evidence>
<keyword evidence="3 4" id="KW-0949">S-adenosyl-L-methionine</keyword>
<dbReference type="Pfam" id="PF13489">
    <property type="entry name" value="Methyltransf_23"/>
    <property type="match status" value="1"/>
</dbReference>
<dbReference type="CDD" id="cd02440">
    <property type="entry name" value="AdoMet_MTases"/>
    <property type="match status" value="1"/>
</dbReference>
<protein>
    <recommendedName>
        <fullName evidence="4">Uncharacterized methyltransferase ACFSJF_00645</fullName>
        <ecNumber evidence="4">2.1.1.-</ecNumber>
    </recommendedName>
</protein>